<dbReference type="PANTHER" id="PTHR46018:SF4">
    <property type="entry name" value="METALLO-HYDROLASE YHFI-RELATED"/>
    <property type="match status" value="1"/>
</dbReference>
<name>A0A177ZKB4_9BACI</name>
<evidence type="ECO:0000259" key="2">
    <source>
        <dbReference type="SMART" id="SM00849"/>
    </source>
</evidence>
<dbReference type="SUPFAM" id="SSF56281">
    <property type="entry name" value="Metallo-hydrolase/oxidoreductase"/>
    <property type="match status" value="1"/>
</dbReference>
<dbReference type="PANTHER" id="PTHR46018">
    <property type="entry name" value="ZINC PHOSPHODIESTERASE ELAC PROTEIN 1"/>
    <property type="match status" value="1"/>
</dbReference>
<evidence type="ECO:0000313" key="4">
    <source>
        <dbReference type="Proteomes" id="UP000077881"/>
    </source>
</evidence>
<evidence type="ECO:0000313" key="3">
    <source>
        <dbReference type="EMBL" id="OAK67760.1"/>
    </source>
</evidence>
<gene>
    <name evidence="3" type="ORF">ABB05_18855</name>
</gene>
<dbReference type="InterPro" id="IPR036866">
    <property type="entry name" value="RibonucZ/Hydroxyglut_hydro"/>
</dbReference>
<dbReference type="STRING" id="217031.ABB05_18855"/>
<dbReference type="CDD" id="cd07716">
    <property type="entry name" value="RNaseZ_short-form-like_MBL-fold"/>
    <property type="match status" value="1"/>
</dbReference>
<dbReference type="RefSeq" id="WP_064468698.1">
    <property type="nucleotide sequence ID" value="NZ_LDJR01000059.1"/>
</dbReference>
<accession>A0A177ZKB4</accession>
<dbReference type="OrthoDB" id="9794898at2"/>
<reference evidence="3 4" key="1">
    <citation type="submission" date="2015-05" db="EMBL/GenBank/DDBJ databases">
        <title>Comparison of genome.</title>
        <authorList>
            <person name="Zheng Z."/>
            <person name="Sun M."/>
        </authorList>
    </citation>
    <scope>NUCLEOTIDE SEQUENCE [LARGE SCALE GENOMIC DNA]</scope>
    <source>
        <strain evidence="3 4">G25-74</strain>
    </source>
</reference>
<dbReference type="SMART" id="SM00849">
    <property type="entry name" value="Lactamase_B"/>
    <property type="match status" value="1"/>
</dbReference>
<protein>
    <recommendedName>
        <fullName evidence="2">Metallo-beta-lactamase domain-containing protein</fullName>
    </recommendedName>
</protein>
<dbReference type="Gene3D" id="3.60.15.10">
    <property type="entry name" value="Ribonuclease Z/Hydroxyacylglutathione hydrolase-like"/>
    <property type="match status" value="1"/>
</dbReference>
<comment type="caution">
    <text evidence="3">The sequence shown here is derived from an EMBL/GenBank/DDBJ whole genome shotgun (WGS) entry which is preliminary data.</text>
</comment>
<feature type="domain" description="Metallo-beta-lactamase" evidence="2">
    <location>
        <begin position="18"/>
        <end position="211"/>
    </location>
</feature>
<evidence type="ECO:0000256" key="1">
    <source>
        <dbReference type="ARBA" id="ARBA00022833"/>
    </source>
</evidence>
<keyword evidence="1" id="KW-0862">Zinc</keyword>
<dbReference type="PATRIC" id="fig|217031.6.peg.4093"/>
<organism evidence="3 4">
    <name type="scientific">Lederbergia galactosidilytica</name>
    <dbReference type="NCBI Taxonomy" id="217031"/>
    <lineage>
        <taxon>Bacteria</taxon>
        <taxon>Bacillati</taxon>
        <taxon>Bacillota</taxon>
        <taxon>Bacilli</taxon>
        <taxon>Bacillales</taxon>
        <taxon>Bacillaceae</taxon>
        <taxon>Lederbergia</taxon>
    </lineage>
</organism>
<dbReference type="Proteomes" id="UP000077881">
    <property type="component" value="Unassembled WGS sequence"/>
</dbReference>
<dbReference type="AlphaFoldDB" id="A0A177ZKB4"/>
<dbReference type="Pfam" id="PF12706">
    <property type="entry name" value="Lactamase_B_2"/>
    <property type="match status" value="1"/>
</dbReference>
<dbReference type="EMBL" id="LDJR01000059">
    <property type="protein sequence ID" value="OAK67760.1"/>
    <property type="molecule type" value="Genomic_DNA"/>
</dbReference>
<dbReference type="InterPro" id="IPR001279">
    <property type="entry name" value="Metallo-B-lactamas"/>
</dbReference>
<dbReference type="GO" id="GO:0042781">
    <property type="term" value="F:3'-tRNA processing endoribonuclease activity"/>
    <property type="evidence" value="ECO:0007669"/>
    <property type="project" value="TreeGrafter"/>
</dbReference>
<sequence>MKLTVIGHWGGFPKVGEASSGYLLEHEGFRLLVDCGSAVLSQLQYYLKPTELDAVIISHYHPDHVADIGVLQHALIIAKYTEGFSRNLPIYGHEEDQAGFAALTYKNLTTGMVYKGDQLLHIGPFQIEFIETVHPVPCYAMRIKAGSKTLIYTADTAYFPELAEFAKGADLILCECNYYKDMKEAAFNHMTSDQAGQLARLANAKKLVLTHLPHFGNYEQLISEAKEDYPGDIILASSGLAITI</sequence>
<keyword evidence="4" id="KW-1185">Reference proteome</keyword>
<proteinExistence type="predicted"/>